<sequence length="330" mass="36637">MIGSFIPFAAAWEAITRNEARSYPVTKGNGQSGFERIHRGQVPEIKHTPKFKLPKDAAYFTIGSCFARNVERALISREMNVLNTECKIPGEYYAAKGPDNRNSALNAYNPHSMRDLLSYADREDWQTIGALQISEAEDVWADMLLSGLRLLTQGELLNVRTQLRSTYQLLPEADVFIMTLGYTESWRDDASGIFTNRSPAGARQTQRYGQSRFSFFNADAVSVIEAINASIATVRNKTNGRVRTILTVSPVPLSGTYSGMDVISANVYSKSTLVTAARQIASQHTDVDYFPSYEMVSLAKPEVAWKSDGAHVQPALVDAVIGRFVELYID</sequence>
<dbReference type="EMBL" id="LC066377">
    <property type="protein sequence ID" value="BAT28224.1"/>
    <property type="molecule type" value="Genomic_DNA"/>
</dbReference>
<dbReference type="RefSeq" id="WP_083507626.1">
    <property type="nucleotide sequence ID" value="NZ_BBWR01000002.1"/>
</dbReference>
<evidence type="ECO:0000259" key="1">
    <source>
        <dbReference type="Pfam" id="PF08885"/>
    </source>
</evidence>
<dbReference type="InterPro" id="IPR014982">
    <property type="entry name" value="GSCFA"/>
</dbReference>
<protein>
    <submittedName>
        <fullName evidence="2">Putative GSCFA family protein</fullName>
    </submittedName>
</protein>
<proteinExistence type="predicted"/>
<dbReference type="Pfam" id="PF08885">
    <property type="entry name" value="GSCFA"/>
    <property type="match status" value="1"/>
</dbReference>
<dbReference type="OrthoDB" id="369216at2"/>
<evidence type="ECO:0000313" key="2">
    <source>
        <dbReference type="EMBL" id="BAT28224.1"/>
    </source>
</evidence>
<feature type="domain" description="GSCFA" evidence="1">
    <location>
        <begin position="60"/>
        <end position="324"/>
    </location>
</feature>
<reference evidence="2" key="1">
    <citation type="journal article" date="2015" name="Proc. Natl. Acad. Sci. U.S.A.">
        <title>Bacterial clade with the ribosomal RNA operon on a small plasmid rather than the chromosome.</title>
        <authorList>
            <person name="Anda M."/>
            <person name="Ohtsubo Y."/>
            <person name="Okubo T."/>
            <person name="Sugawara M."/>
            <person name="Nagata Y."/>
            <person name="Tsuda M."/>
            <person name="Minamisawa K."/>
            <person name="Mitsui H."/>
        </authorList>
    </citation>
    <scope>NUCLEOTIDE SEQUENCE</scope>
    <source>
        <strain evidence="2">JCM 14755</strain>
    </source>
</reference>
<name>A0A0P0Z2K7_9HYPH</name>
<organism evidence="2">
    <name type="scientific">Aureimonas frigidaquae</name>
    <dbReference type="NCBI Taxonomy" id="424757"/>
    <lineage>
        <taxon>Bacteria</taxon>
        <taxon>Pseudomonadati</taxon>
        <taxon>Pseudomonadota</taxon>
        <taxon>Alphaproteobacteria</taxon>
        <taxon>Hyphomicrobiales</taxon>
        <taxon>Aurantimonadaceae</taxon>
        <taxon>Aureimonas</taxon>
    </lineage>
</organism>
<dbReference type="AlphaFoldDB" id="A0A0P0Z2K7"/>
<accession>A0A0P0Z2K7</accession>